<sequence length="210" mass="22066">MTAFGRDMGETRCDEVIAGEYVLGALSQEDCRKVEARLASDRRFAAMVGRWQETLLTFSDDTPPHAAPGVGLGGGRQVLHMGPCDAVFTGKVSGGCWNSLGFWRGLAFAGLAVAAGLVLSLGGLLTQRPVGAGRLVSDAAGEGAAIDHFVHYEETNGALRLTPVSDANEKKRALEVWLKKEGEAPVSLGVLPHKAGSALILSRSGEPPEK</sequence>
<organism evidence="2 3">
    <name type="scientific">Shinella sedimenti</name>
    <dbReference type="NCBI Taxonomy" id="2919913"/>
    <lineage>
        <taxon>Bacteria</taxon>
        <taxon>Pseudomonadati</taxon>
        <taxon>Pseudomonadota</taxon>
        <taxon>Alphaproteobacteria</taxon>
        <taxon>Hyphomicrobiales</taxon>
        <taxon>Rhizobiaceae</taxon>
        <taxon>Shinella</taxon>
    </lineage>
</organism>
<dbReference type="RefSeq" id="WP_241599911.1">
    <property type="nucleotide sequence ID" value="NZ_JAKVIN010000003.1"/>
</dbReference>
<feature type="transmembrane region" description="Helical" evidence="1">
    <location>
        <begin position="102"/>
        <end position="125"/>
    </location>
</feature>
<name>A0ABT0CLP1_9HYPH</name>
<comment type="caution">
    <text evidence="2">The sequence shown here is derived from an EMBL/GenBank/DDBJ whole genome shotgun (WGS) entry which is preliminary data.</text>
</comment>
<keyword evidence="1" id="KW-0472">Membrane</keyword>
<dbReference type="Proteomes" id="UP001201844">
    <property type="component" value="Unassembled WGS sequence"/>
</dbReference>
<keyword evidence="1" id="KW-0812">Transmembrane</keyword>
<reference evidence="2 3" key="1">
    <citation type="submission" date="2022-02" db="EMBL/GenBank/DDBJ databases">
        <title>Shinella B3.7 sp. nov., isolated from Sediment (Zhairuo Island).</title>
        <authorList>
            <person name="Chen G."/>
        </authorList>
    </citation>
    <scope>NUCLEOTIDE SEQUENCE [LARGE SCALE GENOMIC DNA]</scope>
    <source>
        <strain evidence="2 3">B3.7</strain>
    </source>
</reference>
<evidence type="ECO:0000256" key="1">
    <source>
        <dbReference type="SAM" id="Phobius"/>
    </source>
</evidence>
<accession>A0ABT0CLP1</accession>
<evidence type="ECO:0000313" key="3">
    <source>
        <dbReference type="Proteomes" id="UP001201844"/>
    </source>
</evidence>
<evidence type="ECO:0000313" key="2">
    <source>
        <dbReference type="EMBL" id="MCJ8149184.1"/>
    </source>
</evidence>
<proteinExistence type="predicted"/>
<gene>
    <name evidence="2" type="ORF">MKI86_08535</name>
</gene>
<protein>
    <submittedName>
        <fullName evidence="2">Anti-sigma factor</fullName>
    </submittedName>
</protein>
<keyword evidence="3" id="KW-1185">Reference proteome</keyword>
<keyword evidence="1" id="KW-1133">Transmembrane helix</keyword>
<dbReference type="EMBL" id="JAKVIN010000003">
    <property type="protein sequence ID" value="MCJ8149184.1"/>
    <property type="molecule type" value="Genomic_DNA"/>
</dbReference>